<gene>
    <name evidence="3" type="ORF">PDIGIT_LOCUS4967</name>
</gene>
<evidence type="ECO:0000313" key="3">
    <source>
        <dbReference type="EMBL" id="CAI6331938.1"/>
    </source>
</evidence>
<accession>A0A9W4UAR8</accession>
<evidence type="ECO:0000313" key="4">
    <source>
        <dbReference type="Proteomes" id="UP001152607"/>
    </source>
</evidence>
<evidence type="ECO:0008006" key="5">
    <source>
        <dbReference type="Google" id="ProtNLM"/>
    </source>
</evidence>
<dbReference type="Proteomes" id="UP001152607">
    <property type="component" value="Unassembled WGS sequence"/>
</dbReference>
<protein>
    <recommendedName>
        <fullName evidence="5">Fucose-specific lectin</fullName>
    </recommendedName>
</protein>
<keyword evidence="2" id="KW-0472">Membrane</keyword>
<feature type="transmembrane region" description="Helical" evidence="2">
    <location>
        <begin position="145"/>
        <end position="171"/>
    </location>
</feature>
<feature type="compositionally biased region" description="Low complexity" evidence="1">
    <location>
        <begin position="30"/>
        <end position="42"/>
    </location>
</feature>
<comment type="caution">
    <text evidence="3">The sequence shown here is derived from an EMBL/GenBank/DDBJ whole genome shotgun (WGS) entry which is preliminary data.</text>
</comment>
<name>A0A9W4UAR8_9PLEO</name>
<proteinExistence type="predicted"/>
<dbReference type="EMBL" id="CAOQHR010000003">
    <property type="protein sequence ID" value="CAI6331938.1"/>
    <property type="molecule type" value="Genomic_DNA"/>
</dbReference>
<organism evidence="3 4">
    <name type="scientific">Periconia digitata</name>
    <dbReference type="NCBI Taxonomy" id="1303443"/>
    <lineage>
        <taxon>Eukaryota</taxon>
        <taxon>Fungi</taxon>
        <taxon>Dikarya</taxon>
        <taxon>Ascomycota</taxon>
        <taxon>Pezizomycotina</taxon>
        <taxon>Dothideomycetes</taxon>
        <taxon>Pleosporomycetidae</taxon>
        <taxon>Pleosporales</taxon>
        <taxon>Massarineae</taxon>
        <taxon>Periconiaceae</taxon>
        <taxon>Periconia</taxon>
    </lineage>
</organism>
<dbReference type="Gene3D" id="2.120.10.70">
    <property type="entry name" value="Fucose-specific lectin"/>
    <property type="match status" value="1"/>
</dbReference>
<evidence type="ECO:0000256" key="2">
    <source>
        <dbReference type="SAM" id="Phobius"/>
    </source>
</evidence>
<dbReference type="SUPFAM" id="SSF89372">
    <property type="entry name" value="Fucose-specific lectin"/>
    <property type="match status" value="1"/>
</dbReference>
<dbReference type="OrthoDB" id="3923199at2759"/>
<sequence>MAQPQPTGSDQHLEAQSPQVDGSGRYAEAVSPSVSPVTSPIPRHTSPMSEMMVNTPPIPVETTHNGFPASQQQKYAYNSQDYYSAPEVVEQLPPQYPGSPFPQDKKVISPDVHPSQFYERGLSSETTPAAPAAAEPKIMGMRKKIFYIVLIAVIAIIIFAVALGAGLGLGLKKKENTQETETKTIDQHPFCKDNPQYCVGGYLNAEYYSKRGAFNGSGIALAGESWNAGQRRIFTLYFQHHSGEIRHMQYGTDQLWVGGNSSNVVATDAKNGTAISAVAYTLNQTGWFHIFYIGKDGNMKQMSQSNQTNKWEEGALNSQNLKAYDSPKVGLQACWKGNFYGDADYGKIMPGASANATKSQSASAINLWYASSENTFEQYSWINGQDKWTKLSPWQGKNGHAGVGCYSWDEWSTSTYTMMVNQQNDLEIWWRDTNSTAPSSDQHPLNAWTNSSGAAINSVSPMASMGYTTYFYTQMADLDIKGFEIKYDSEKTYIQDNETFTLTDPAGPVKGLAGTHLTATAYTEYKDEEKTEEEWNSLYVFYQTVGDDITAFQRGIKKGQWTSAKLQIPQD</sequence>
<evidence type="ECO:0000256" key="1">
    <source>
        <dbReference type="SAM" id="MobiDB-lite"/>
    </source>
</evidence>
<feature type="region of interest" description="Disordered" evidence="1">
    <location>
        <begin position="1"/>
        <end position="66"/>
    </location>
</feature>
<feature type="compositionally biased region" description="Polar residues" evidence="1">
    <location>
        <begin position="1"/>
        <end position="20"/>
    </location>
</feature>
<keyword evidence="2" id="KW-1133">Transmembrane helix</keyword>
<keyword evidence="4" id="KW-1185">Reference proteome</keyword>
<reference evidence="3" key="1">
    <citation type="submission" date="2023-01" db="EMBL/GenBank/DDBJ databases">
        <authorList>
            <person name="Van Ghelder C."/>
            <person name="Rancurel C."/>
        </authorList>
    </citation>
    <scope>NUCLEOTIDE SEQUENCE</scope>
    <source>
        <strain evidence="3">CNCM I-4278</strain>
    </source>
</reference>
<dbReference type="AlphaFoldDB" id="A0A9W4UAR8"/>
<keyword evidence="2" id="KW-0812">Transmembrane</keyword>